<accession>A0AAV9NHU1</accession>
<keyword evidence="6" id="KW-1185">Reference proteome</keyword>
<organism evidence="5 6">
    <name type="scientific">Exophiala bonariae</name>
    <dbReference type="NCBI Taxonomy" id="1690606"/>
    <lineage>
        <taxon>Eukaryota</taxon>
        <taxon>Fungi</taxon>
        <taxon>Dikarya</taxon>
        <taxon>Ascomycota</taxon>
        <taxon>Pezizomycotina</taxon>
        <taxon>Eurotiomycetes</taxon>
        <taxon>Chaetothyriomycetidae</taxon>
        <taxon>Chaetothyriales</taxon>
        <taxon>Herpotrichiellaceae</taxon>
        <taxon>Exophiala</taxon>
    </lineage>
</organism>
<comment type="caution">
    <text evidence="5">The sequence shown here is derived from an EMBL/GenBank/DDBJ whole genome shotgun (WGS) entry which is preliminary data.</text>
</comment>
<feature type="region of interest" description="Disordered" evidence="3">
    <location>
        <begin position="386"/>
        <end position="423"/>
    </location>
</feature>
<keyword evidence="2" id="KW-0677">Repeat</keyword>
<dbReference type="SUPFAM" id="SSF50965">
    <property type="entry name" value="Galactose oxidase, central domain"/>
    <property type="match status" value="1"/>
</dbReference>
<name>A0AAV9NHU1_9EURO</name>
<keyword evidence="4" id="KW-0812">Transmembrane</keyword>
<sequence length="519" mass="56330">MLTIPELSTFIVDLTTSWTNQSVLPTSTALEPDTMRRVRQPILFYDATQNVIRRYGGWPYDAPNGALPDDMPSELWSFPAGTKDSNWVVDTSPIANGLSSSSPGPFAPAIAFSESAFYAFGGNVFKPAALPNMTVLSGVVTQDFSSQRWDNVTTNIPNQSQYRTQAKSVFVPNFGDKGFIVTVGGESPETEESFYEEAKFMTDMSTITLYDIASDTWYTQTATGEIPPPRSEFCAVGVNSSDGSSFEMFVYGGSTNVTYDQNHPGEAGYLSVYALSIPAFKWFRSESRTPVRRACHTCSIIGKRQMVSVGGRLPSTSMTLGQERDPWITGLGIFDMSEFTWAESYRADAAPYEQPKIVKDHYASSYQEPIWSNAALASIFAYTAPPPSPDSTNSGSNSTSTGSTSGSSSTTTPNNEPTVEKKSSVGPIVGGVIAGVVGLAIVLGVGFMIGRKRRARQKSSAAEVAAEEHQPPPVYRSMTEHAAETGIYEAPASKPRQELPDTPRHKQSHFVELPVSSRD</sequence>
<dbReference type="Gene3D" id="2.120.10.80">
    <property type="entry name" value="Kelch-type beta propeller"/>
    <property type="match status" value="1"/>
</dbReference>
<keyword evidence="1" id="KW-0880">Kelch repeat</keyword>
<evidence type="ECO:0000256" key="1">
    <source>
        <dbReference type="ARBA" id="ARBA00022441"/>
    </source>
</evidence>
<gene>
    <name evidence="5" type="ORF">LTR84_010799</name>
</gene>
<evidence type="ECO:0000256" key="2">
    <source>
        <dbReference type="ARBA" id="ARBA00022737"/>
    </source>
</evidence>
<keyword evidence="4" id="KW-0472">Membrane</keyword>
<feature type="compositionally biased region" description="Basic and acidic residues" evidence="3">
    <location>
        <begin position="495"/>
        <end position="504"/>
    </location>
</feature>
<feature type="compositionally biased region" description="Low complexity" evidence="3">
    <location>
        <begin position="390"/>
        <end position="417"/>
    </location>
</feature>
<dbReference type="AlphaFoldDB" id="A0AAV9NHU1"/>
<protein>
    <recommendedName>
        <fullName evidence="7">Kelch repeat protein</fullName>
    </recommendedName>
</protein>
<keyword evidence="4" id="KW-1133">Transmembrane helix</keyword>
<dbReference type="RefSeq" id="XP_064709059.1">
    <property type="nucleotide sequence ID" value="XM_064854333.1"/>
</dbReference>
<dbReference type="GeneID" id="89978954"/>
<proteinExistence type="predicted"/>
<dbReference type="InterPro" id="IPR011043">
    <property type="entry name" value="Gal_Oxase/kelch_b-propeller"/>
</dbReference>
<dbReference type="EMBL" id="JAVRRD010000005">
    <property type="protein sequence ID" value="KAK5058536.1"/>
    <property type="molecule type" value="Genomic_DNA"/>
</dbReference>
<evidence type="ECO:0000313" key="5">
    <source>
        <dbReference type="EMBL" id="KAK5058536.1"/>
    </source>
</evidence>
<feature type="region of interest" description="Disordered" evidence="3">
    <location>
        <begin position="460"/>
        <end position="519"/>
    </location>
</feature>
<evidence type="ECO:0008006" key="7">
    <source>
        <dbReference type="Google" id="ProtNLM"/>
    </source>
</evidence>
<reference evidence="5 6" key="1">
    <citation type="submission" date="2023-08" db="EMBL/GenBank/DDBJ databases">
        <title>Black Yeasts Isolated from many extreme environments.</title>
        <authorList>
            <person name="Coleine C."/>
            <person name="Stajich J.E."/>
            <person name="Selbmann L."/>
        </authorList>
    </citation>
    <scope>NUCLEOTIDE SEQUENCE [LARGE SCALE GENOMIC DNA]</scope>
    <source>
        <strain evidence="5 6">CCFEE 5792</strain>
    </source>
</reference>
<feature type="transmembrane region" description="Helical" evidence="4">
    <location>
        <begin position="428"/>
        <end position="449"/>
    </location>
</feature>
<dbReference type="PANTHER" id="PTHR46093:SF18">
    <property type="entry name" value="FIBRONECTIN TYPE-III DOMAIN-CONTAINING PROTEIN"/>
    <property type="match status" value="1"/>
</dbReference>
<evidence type="ECO:0000256" key="4">
    <source>
        <dbReference type="SAM" id="Phobius"/>
    </source>
</evidence>
<evidence type="ECO:0000256" key="3">
    <source>
        <dbReference type="SAM" id="MobiDB-lite"/>
    </source>
</evidence>
<evidence type="ECO:0000313" key="6">
    <source>
        <dbReference type="Proteomes" id="UP001358417"/>
    </source>
</evidence>
<dbReference type="InterPro" id="IPR015915">
    <property type="entry name" value="Kelch-typ_b-propeller"/>
</dbReference>
<dbReference type="Proteomes" id="UP001358417">
    <property type="component" value="Unassembled WGS sequence"/>
</dbReference>
<dbReference type="PANTHER" id="PTHR46093">
    <property type="entry name" value="ACYL-COA-BINDING DOMAIN-CONTAINING PROTEIN 5"/>
    <property type="match status" value="1"/>
</dbReference>